<comment type="caution">
    <text evidence="1">The sequence shown here is derived from an EMBL/GenBank/DDBJ whole genome shotgun (WGS) entry which is preliminary data.</text>
</comment>
<evidence type="ECO:0000313" key="1">
    <source>
        <dbReference type="EMBL" id="KAA6347888.1"/>
    </source>
</evidence>
<name>A0A5J4SPJ6_9ZZZZ</name>
<accession>A0A5J4SPJ6</accession>
<dbReference type="EMBL" id="SNRY01000082">
    <property type="protein sequence ID" value="KAA6347888.1"/>
    <property type="molecule type" value="Genomic_DNA"/>
</dbReference>
<protein>
    <submittedName>
        <fullName evidence="1">Uncharacterized protein</fullName>
    </submittedName>
</protein>
<gene>
    <name evidence="1" type="ORF">EZS27_004668</name>
</gene>
<sequence>MSHSYKHIPIFNHTTAKSNKWSKKKNHKLFRLLEKNDKQPKKMREVMDEWSYEGDGKFYYKEATKKDLRK</sequence>
<reference evidence="1" key="1">
    <citation type="submission" date="2019-03" db="EMBL/GenBank/DDBJ databases">
        <title>Single cell metagenomics reveals metabolic interactions within the superorganism composed of flagellate Streblomastix strix and complex community of Bacteroidetes bacteria on its surface.</title>
        <authorList>
            <person name="Treitli S.C."/>
            <person name="Kolisko M."/>
            <person name="Husnik F."/>
            <person name="Keeling P."/>
            <person name="Hampl V."/>
        </authorList>
    </citation>
    <scope>NUCLEOTIDE SEQUENCE</scope>
    <source>
        <strain evidence="1">STM</strain>
    </source>
</reference>
<dbReference type="AlphaFoldDB" id="A0A5J4SPJ6"/>
<proteinExistence type="predicted"/>
<organism evidence="1">
    <name type="scientific">termite gut metagenome</name>
    <dbReference type="NCBI Taxonomy" id="433724"/>
    <lineage>
        <taxon>unclassified sequences</taxon>
        <taxon>metagenomes</taxon>
        <taxon>organismal metagenomes</taxon>
    </lineage>
</organism>